<evidence type="ECO:0000256" key="1">
    <source>
        <dbReference type="ARBA" id="ARBA00004251"/>
    </source>
</evidence>
<evidence type="ECO:0000256" key="14">
    <source>
        <dbReference type="PROSITE-ProRule" id="PRU00043"/>
    </source>
</evidence>
<evidence type="ECO:0000313" key="21">
    <source>
        <dbReference type="Proteomes" id="UP000646548"/>
    </source>
</evidence>
<dbReference type="GO" id="GO:0007156">
    <property type="term" value="P:homophilic cell adhesion via plasma membrane adhesion molecules"/>
    <property type="evidence" value="ECO:0007669"/>
    <property type="project" value="InterPro"/>
</dbReference>
<feature type="domain" description="Cadherin" evidence="19">
    <location>
        <begin position="470"/>
        <end position="564"/>
    </location>
</feature>
<keyword evidence="8" id="KW-0677">Repeat</keyword>
<feature type="domain" description="Cadherin" evidence="19">
    <location>
        <begin position="818"/>
        <end position="925"/>
    </location>
</feature>
<reference evidence="20" key="1">
    <citation type="journal article" name="BMC Genomics">
        <title>Long-read sequencing and de novo genome assembly of marine medaka (Oryzias melastigma).</title>
        <authorList>
            <person name="Liang P."/>
            <person name="Saqib H.S.A."/>
            <person name="Ni X."/>
            <person name="Shen Y."/>
        </authorList>
    </citation>
    <scope>NUCLEOTIDE SEQUENCE</scope>
    <source>
        <strain evidence="20">Bigg-433</strain>
    </source>
</reference>
<evidence type="ECO:0000256" key="16">
    <source>
        <dbReference type="RuleBase" id="RU004357"/>
    </source>
</evidence>
<dbReference type="PROSITE" id="PS00232">
    <property type="entry name" value="CADHERIN_1"/>
    <property type="match status" value="1"/>
</dbReference>
<dbReference type="GO" id="GO:0044331">
    <property type="term" value="P:cell-cell adhesion mediated by cadherin"/>
    <property type="evidence" value="ECO:0007669"/>
    <property type="project" value="TreeGrafter"/>
</dbReference>
<dbReference type="GO" id="GO:0060027">
    <property type="term" value="P:convergent extension involved in gastrulation"/>
    <property type="evidence" value="ECO:0007669"/>
    <property type="project" value="UniProtKB-ARBA"/>
</dbReference>
<dbReference type="PRINTS" id="PR01820">
    <property type="entry name" value="DESMOCOLLIN"/>
</dbReference>
<keyword evidence="13" id="KW-0325">Glycoprotein</keyword>
<feature type="transmembrane region" description="Helical" evidence="18">
    <location>
        <begin position="1038"/>
        <end position="1060"/>
    </location>
</feature>
<dbReference type="Gene3D" id="2.60.40.60">
    <property type="entry name" value="Cadherins"/>
    <property type="match status" value="8"/>
</dbReference>
<dbReference type="FunFam" id="2.60.40.60:FF:000019">
    <property type="entry name" value="Cadherin 2"/>
    <property type="match status" value="1"/>
</dbReference>
<dbReference type="GO" id="GO:0008013">
    <property type="term" value="F:beta-catenin binding"/>
    <property type="evidence" value="ECO:0007669"/>
    <property type="project" value="TreeGrafter"/>
</dbReference>
<dbReference type="FunFam" id="2.60.40.60:FF:000158">
    <property type="entry name" value="Dachsous cadherin-related 1"/>
    <property type="match status" value="1"/>
</dbReference>
<dbReference type="Gene3D" id="4.10.900.10">
    <property type="entry name" value="TCF3-CBD (Catenin binding domain)"/>
    <property type="match status" value="1"/>
</dbReference>
<evidence type="ECO:0000313" key="20">
    <source>
        <dbReference type="EMBL" id="KAF6715225.1"/>
    </source>
</evidence>
<comment type="function">
    <text evidence="16">Cadherins are calcium-dependent cell adhesion proteins.</text>
</comment>
<keyword evidence="11 18" id="KW-1133">Transmembrane helix</keyword>
<protein>
    <submittedName>
        <fullName evidence="20">Cadherin-like protein 26</fullName>
    </submittedName>
</protein>
<feature type="domain" description="Cadherin" evidence="19">
    <location>
        <begin position="940"/>
        <end position="1025"/>
    </location>
</feature>
<dbReference type="SUPFAM" id="SSF49313">
    <property type="entry name" value="Cadherin-like"/>
    <property type="match status" value="7"/>
</dbReference>
<feature type="domain" description="Cadherin" evidence="19">
    <location>
        <begin position="134"/>
        <end position="244"/>
    </location>
</feature>
<evidence type="ECO:0000256" key="12">
    <source>
        <dbReference type="ARBA" id="ARBA00023136"/>
    </source>
</evidence>
<dbReference type="InterPro" id="IPR039808">
    <property type="entry name" value="Cadherin"/>
</dbReference>
<keyword evidence="10 15" id="KW-0130">Cell adhesion</keyword>
<proteinExistence type="predicted"/>
<dbReference type="InterPro" id="IPR027397">
    <property type="entry name" value="Catenin-bd_sf"/>
</dbReference>
<dbReference type="GO" id="GO:0034332">
    <property type="term" value="P:adherens junction organization"/>
    <property type="evidence" value="ECO:0007669"/>
    <property type="project" value="TreeGrafter"/>
</dbReference>
<evidence type="ECO:0000256" key="9">
    <source>
        <dbReference type="ARBA" id="ARBA00022837"/>
    </source>
</evidence>
<keyword evidence="4" id="KW-0963">Cytoplasm</keyword>
<evidence type="ECO:0000256" key="7">
    <source>
        <dbReference type="ARBA" id="ARBA00022729"/>
    </source>
</evidence>
<feature type="domain" description="Cadherin" evidence="19">
    <location>
        <begin position="565"/>
        <end position="673"/>
    </location>
</feature>
<dbReference type="GO" id="GO:0005912">
    <property type="term" value="C:adherens junction"/>
    <property type="evidence" value="ECO:0007669"/>
    <property type="project" value="TreeGrafter"/>
</dbReference>
<dbReference type="GO" id="GO:0000902">
    <property type="term" value="P:cell morphogenesis"/>
    <property type="evidence" value="ECO:0007669"/>
    <property type="project" value="TreeGrafter"/>
</dbReference>
<dbReference type="PROSITE" id="PS50268">
    <property type="entry name" value="CADHERIN_2"/>
    <property type="match status" value="7"/>
</dbReference>
<dbReference type="GO" id="GO:0005509">
    <property type="term" value="F:calcium ion binding"/>
    <property type="evidence" value="ECO:0007669"/>
    <property type="project" value="UniProtKB-UniRule"/>
</dbReference>
<evidence type="ECO:0000256" key="10">
    <source>
        <dbReference type="ARBA" id="ARBA00022889"/>
    </source>
</evidence>
<keyword evidence="7" id="KW-0732">Signal</keyword>
<comment type="caution">
    <text evidence="20">The sequence shown here is derived from an EMBL/GenBank/DDBJ whole genome shotgun (WGS) entry which is preliminary data.</text>
</comment>
<dbReference type="InterPro" id="IPR020894">
    <property type="entry name" value="Cadherin_CS"/>
</dbReference>
<evidence type="ECO:0000256" key="3">
    <source>
        <dbReference type="ARBA" id="ARBA00022475"/>
    </source>
</evidence>
<keyword evidence="6" id="KW-0479">Metal-binding</keyword>
<evidence type="ECO:0000256" key="4">
    <source>
        <dbReference type="ARBA" id="ARBA00022490"/>
    </source>
</evidence>
<dbReference type="PANTHER" id="PTHR24027:SF433">
    <property type="entry name" value="CADHERIN 27-RELATED"/>
    <property type="match status" value="1"/>
</dbReference>
<dbReference type="PANTHER" id="PTHR24027">
    <property type="entry name" value="CADHERIN-23"/>
    <property type="match status" value="1"/>
</dbReference>
<evidence type="ECO:0000256" key="11">
    <source>
        <dbReference type="ARBA" id="ARBA00022989"/>
    </source>
</evidence>
<dbReference type="GO" id="GO:0016477">
    <property type="term" value="P:cell migration"/>
    <property type="evidence" value="ECO:0007669"/>
    <property type="project" value="TreeGrafter"/>
</dbReference>
<dbReference type="Proteomes" id="UP000646548">
    <property type="component" value="Unassembled WGS sequence"/>
</dbReference>
<keyword evidence="12 18" id="KW-0472">Membrane</keyword>
<evidence type="ECO:0000256" key="5">
    <source>
        <dbReference type="ARBA" id="ARBA00022692"/>
    </source>
</evidence>
<dbReference type="InterPro" id="IPR015919">
    <property type="entry name" value="Cadherin-like_sf"/>
</dbReference>
<feature type="compositionally biased region" description="Basic and acidic residues" evidence="17">
    <location>
        <begin position="336"/>
        <end position="346"/>
    </location>
</feature>
<feature type="domain" description="Cadherin" evidence="19">
    <location>
        <begin position="691"/>
        <end position="817"/>
    </location>
</feature>
<dbReference type="GO" id="GO:0045296">
    <property type="term" value="F:cadherin binding"/>
    <property type="evidence" value="ECO:0007669"/>
    <property type="project" value="TreeGrafter"/>
</dbReference>
<dbReference type="FunFam" id="2.60.40.60:FF:000095">
    <property type="entry name" value="Cadherin 13"/>
    <property type="match status" value="1"/>
</dbReference>
<evidence type="ECO:0000256" key="2">
    <source>
        <dbReference type="ARBA" id="ARBA00004496"/>
    </source>
</evidence>
<keyword evidence="5 15" id="KW-0812">Transmembrane</keyword>
<sequence>VSFAALAVCICCQNSLKEQDLLVRTKRVWVLSTFDLQEELNVTYPHFLSKMYSNRVEGKEFRFVISGKAVKEGYLTIDENSGDVFVNKPIDREKNSSFHVSFDVYDKETKLKLDTELVFDVVIKDINDNPPKFIKIPETVTVEENTEEGFLGAEVIADDKDDKNTVNSRFNISVIAQHPLEPKIQAKWISDRMAHLNFTGCFNYEKENKYTVTVQAKDHGNPPMSSTAVINLNIVDRNTNMPVFKEREYQTKASELEIKDDILRLAVDDKDTPNTDGWRAKYYFISGNEEGIFKLETDPITNEGILSITKNSLLASNRKSYHMGKSVNQFSSVTDSHPKSQTDKNKSLSHRFSSVRSDYHFSSYIERKLSMMRKYEADADLNTGKADEKLFIYKYEGKMSEDASLDKLSFNDLEDDLQFLDDLGPKFKTLADIINKTSSQNKTFWGVQSSFAGVLLRHKRNWIIDTFTIDEAYTGPFPYNVGKIAAENNYTNFEIHGQGVDLEPFGLLSINSYSGTVTVQDHVDCEKFEGLKVKFKAQKRESKEVIQLGVLIIIKDSNDNPPRFSQDLYEIRVNESTLQGFDLIRLQVTDVDRSEENNNFTLQIVSVDPKPHDLEFYLKEVRTIGFKGCLDYEKANKYTITVEAKDSGNPKPLSSTCKVIINIEDGNNNLPVITKQTNSRKVKEGEKDVLVSRLQVKDEDSKGTKAWKAKYHIHGDTDNNFRITTDPDTNEGLLFVQKPLDYEDEPVKNLTISVENEIPYFSCKVVEKRSGSLWKTEVITQTSYTGATYESDTNKQQHSHTFRVTVDVEDINEPPVFGKQEKEISMSENDRVGKYLETFTAIDRDVTSSKEIRYLKGKDPANWVTVDPISGTLKTLSNLDRESPFVTNGVYVVTICAVDDGEPPQTSTATLSIYITDENDNLPYLAVNRIDMCLSDKPSLSNITALDLDGDPYSGPFGFNLLGDVKDKWRVEPELGYSVNLVKEGNVHSGFYNLLLEVSDVQGKAAVHNLTVTVCDCLNPKNPNCMTRKATTFTIRRGFLAIFLFSMVLFAGILLFSFVISCKKEKVSFPFEFSEQLLMPSNTEEPGTDCMVTLPPRLKCAKTEQTAVKSQDQTVLMKQASVVNCSAMATTAVNSGSSEKSSEFQSQTPCLRSIRRPSLQIERAAPNLVLLHHQRKPSIDGSVHQQRKNSKSVAFTGCHQKGFLGQNVLYQEIVLKKALMTMTANQKASGEELCDYEPHVYTEEGDSEHNYDLDVISITEDSSDTDWDLDSRFSTLASICMPSSITGTKTFNGNADH</sequence>
<evidence type="ECO:0000256" key="8">
    <source>
        <dbReference type="ARBA" id="ARBA00022737"/>
    </source>
</evidence>
<accession>A0A834BPV9</accession>
<evidence type="ECO:0000256" key="18">
    <source>
        <dbReference type="SAM" id="Phobius"/>
    </source>
</evidence>
<dbReference type="InterPro" id="IPR002126">
    <property type="entry name" value="Cadherin-like_dom"/>
</dbReference>
<dbReference type="GO" id="GO:0007043">
    <property type="term" value="P:cell-cell junction assembly"/>
    <property type="evidence" value="ECO:0007669"/>
    <property type="project" value="TreeGrafter"/>
</dbReference>
<evidence type="ECO:0000256" key="13">
    <source>
        <dbReference type="ARBA" id="ARBA00023180"/>
    </source>
</evidence>
<evidence type="ECO:0000256" key="17">
    <source>
        <dbReference type="SAM" id="MobiDB-lite"/>
    </source>
</evidence>
<evidence type="ECO:0000256" key="15">
    <source>
        <dbReference type="RuleBase" id="RU003318"/>
    </source>
</evidence>
<dbReference type="CDD" id="cd11304">
    <property type="entry name" value="Cadherin_repeat"/>
    <property type="match status" value="5"/>
</dbReference>
<gene>
    <name evidence="20" type="ORF">FQA47_011326</name>
</gene>
<dbReference type="EMBL" id="WKFB01001131">
    <property type="protein sequence ID" value="KAF6715225.1"/>
    <property type="molecule type" value="Genomic_DNA"/>
</dbReference>
<dbReference type="FunFam" id="2.60.40.60:FF:000011">
    <property type="entry name" value="Cadherin 1"/>
    <property type="match status" value="2"/>
</dbReference>
<dbReference type="SMART" id="SM00112">
    <property type="entry name" value="CA"/>
    <property type="match status" value="7"/>
</dbReference>
<dbReference type="PRINTS" id="PR00205">
    <property type="entry name" value="CADHERIN"/>
</dbReference>
<dbReference type="GO" id="GO:0005737">
    <property type="term" value="C:cytoplasm"/>
    <property type="evidence" value="ECO:0007669"/>
    <property type="project" value="UniProtKB-SubCell"/>
</dbReference>
<organism evidence="20 21">
    <name type="scientific">Oryzias melastigma</name>
    <name type="common">Marine medaka</name>
    <dbReference type="NCBI Taxonomy" id="30732"/>
    <lineage>
        <taxon>Eukaryota</taxon>
        <taxon>Metazoa</taxon>
        <taxon>Chordata</taxon>
        <taxon>Craniata</taxon>
        <taxon>Vertebrata</taxon>
        <taxon>Euteleostomi</taxon>
        <taxon>Actinopterygii</taxon>
        <taxon>Neopterygii</taxon>
        <taxon>Teleostei</taxon>
        <taxon>Neoteleostei</taxon>
        <taxon>Acanthomorphata</taxon>
        <taxon>Ovalentaria</taxon>
        <taxon>Atherinomorphae</taxon>
        <taxon>Beloniformes</taxon>
        <taxon>Adrianichthyidae</taxon>
        <taxon>Oryziinae</taxon>
        <taxon>Oryzias</taxon>
    </lineage>
</organism>
<evidence type="ECO:0000259" key="19">
    <source>
        <dbReference type="PROSITE" id="PS50268"/>
    </source>
</evidence>
<dbReference type="Pfam" id="PF01049">
    <property type="entry name" value="CADH_Y-type_LIR"/>
    <property type="match status" value="1"/>
</dbReference>
<evidence type="ECO:0000256" key="6">
    <source>
        <dbReference type="ARBA" id="ARBA00022723"/>
    </source>
</evidence>
<dbReference type="InterPro" id="IPR000233">
    <property type="entry name" value="Cadherin_Y-type_LIR"/>
</dbReference>
<name>A0A834BPV9_ORYME</name>
<feature type="domain" description="Cadherin" evidence="19">
    <location>
        <begin position="60"/>
        <end position="133"/>
    </location>
</feature>
<feature type="region of interest" description="Disordered" evidence="17">
    <location>
        <begin position="328"/>
        <end position="349"/>
    </location>
</feature>
<comment type="subcellular location">
    <subcellularLocation>
        <location evidence="1 15">Cell membrane</location>
        <topology evidence="1 15">Single-pass type I membrane protein</topology>
    </subcellularLocation>
    <subcellularLocation>
        <location evidence="2">Cytoplasm</location>
    </subcellularLocation>
</comment>
<dbReference type="Pfam" id="PF00028">
    <property type="entry name" value="Cadherin"/>
    <property type="match status" value="4"/>
</dbReference>
<keyword evidence="3" id="KW-1003">Cell membrane</keyword>
<keyword evidence="9 14" id="KW-0106">Calcium</keyword>
<dbReference type="GO" id="GO:0016342">
    <property type="term" value="C:catenin complex"/>
    <property type="evidence" value="ECO:0007669"/>
    <property type="project" value="TreeGrafter"/>
</dbReference>
<feature type="non-terminal residue" evidence="20">
    <location>
        <position position="1297"/>
    </location>
</feature>
<dbReference type="GO" id="GO:0016339">
    <property type="term" value="P:calcium-dependent cell-cell adhesion via plasma membrane cell adhesion molecules"/>
    <property type="evidence" value="ECO:0007669"/>
    <property type="project" value="TreeGrafter"/>
</dbReference>